<keyword evidence="4" id="KW-0677">Repeat</keyword>
<evidence type="ECO:0000256" key="1">
    <source>
        <dbReference type="ARBA" id="ARBA00004496"/>
    </source>
</evidence>
<dbReference type="InterPro" id="IPR000857">
    <property type="entry name" value="MyTH4_dom"/>
</dbReference>
<dbReference type="Gene3D" id="2.30.29.30">
    <property type="entry name" value="Pleckstrin-homology domain (PH domain)/Phosphotyrosine-binding domain (PTB)"/>
    <property type="match status" value="1"/>
</dbReference>
<dbReference type="Pfam" id="PF00373">
    <property type="entry name" value="FERM_M"/>
    <property type="match status" value="1"/>
</dbReference>
<dbReference type="AlphaFoldDB" id="A0A0G4J8N9"/>
<evidence type="ECO:0000259" key="10">
    <source>
        <dbReference type="PROSITE" id="PS50057"/>
    </source>
</evidence>
<dbReference type="Proteomes" id="UP000290189">
    <property type="component" value="Unassembled WGS sequence"/>
</dbReference>
<keyword evidence="7" id="KW-0505">Motor protein</keyword>
<dbReference type="OrthoDB" id="6108017at2759"/>
<feature type="domain" description="MyTH4" evidence="11">
    <location>
        <begin position="190"/>
        <end position="342"/>
    </location>
</feature>
<dbReference type="PROSITE" id="PS51016">
    <property type="entry name" value="MYTH4"/>
    <property type="match status" value="1"/>
</dbReference>
<dbReference type="SUPFAM" id="SSF47031">
    <property type="entry name" value="Second domain of FERM"/>
    <property type="match status" value="1"/>
</dbReference>
<dbReference type="InterPro" id="IPR000299">
    <property type="entry name" value="FERM_domain"/>
</dbReference>
<dbReference type="Gene3D" id="1.20.80.10">
    <property type="match status" value="1"/>
</dbReference>
<dbReference type="SUPFAM" id="SSF50729">
    <property type="entry name" value="PH domain-like"/>
    <property type="match status" value="1"/>
</dbReference>
<organism evidence="12 14">
    <name type="scientific">Plasmodiophora brassicae</name>
    <name type="common">Clubroot disease agent</name>
    <dbReference type="NCBI Taxonomy" id="37360"/>
    <lineage>
        <taxon>Eukaryota</taxon>
        <taxon>Sar</taxon>
        <taxon>Rhizaria</taxon>
        <taxon>Endomyxa</taxon>
        <taxon>Phytomyxea</taxon>
        <taxon>Plasmodiophorida</taxon>
        <taxon>Plasmodiophoridae</taxon>
        <taxon>Plasmodiophora</taxon>
    </lineage>
</organism>
<evidence type="ECO:0000256" key="4">
    <source>
        <dbReference type="ARBA" id="ARBA00022737"/>
    </source>
</evidence>
<keyword evidence="5" id="KW-0547">Nucleotide-binding</keyword>
<gene>
    <name evidence="12" type="ORF">PBRA_009583</name>
    <name evidence="13" type="ORF">PLBR_LOCUS7488</name>
</gene>
<evidence type="ECO:0000256" key="3">
    <source>
        <dbReference type="ARBA" id="ARBA00022490"/>
    </source>
</evidence>
<evidence type="ECO:0000313" key="15">
    <source>
        <dbReference type="Proteomes" id="UP000290189"/>
    </source>
</evidence>
<evidence type="ECO:0000256" key="8">
    <source>
        <dbReference type="ARBA" id="ARBA00023203"/>
    </source>
</evidence>
<reference evidence="13 15" key="2">
    <citation type="submission" date="2018-03" db="EMBL/GenBank/DDBJ databases">
        <authorList>
            <person name="Fogelqvist J."/>
        </authorList>
    </citation>
    <scope>NUCLEOTIDE SEQUENCE [LARGE SCALE GENOMIC DNA]</scope>
</reference>
<dbReference type="GO" id="GO:0005737">
    <property type="term" value="C:cytoplasm"/>
    <property type="evidence" value="ECO:0007669"/>
    <property type="project" value="UniProtKB-SubCell"/>
</dbReference>
<feature type="region of interest" description="Disordered" evidence="9">
    <location>
        <begin position="158"/>
        <end position="180"/>
    </location>
</feature>
<keyword evidence="13" id="KW-0496">Mitochondrion</keyword>
<dbReference type="Proteomes" id="UP000039324">
    <property type="component" value="Unassembled WGS sequence"/>
</dbReference>
<accession>A0A0G4J8N9</accession>
<feature type="compositionally biased region" description="Polar residues" evidence="9">
    <location>
        <begin position="168"/>
        <end position="179"/>
    </location>
</feature>
<dbReference type="CDD" id="cd14473">
    <property type="entry name" value="FERM_B-lobe"/>
    <property type="match status" value="1"/>
</dbReference>
<comment type="similarity">
    <text evidence="2">Belongs to the TRAFAC class myosin-kinesin ATPase superfamily. Myosin family.</text>
</comment>
<dbReference type="EMBL" id="OVEO01000014">
    <property type="protein sequence ID" value="SPR00273.1"/>
    <property type="molecule type" value="Genomic_DNA"/>
</dbReference>
<keyword evidence="6" id="KW-0067">ATP-binding</keyword>
<feature type="region of interest" description="Disordered" evidence="9">
    <location>
        <begin position="526"/>
        <end position="547"/>
    </location>
</feature>
<dbReference type="InterPro" id="IPR051567">
    <property type="entry name" value="Unconventional_Myosin_ATPase"/>
</dbReference>
<evidence type="ECO:0000256" key="7">
    <source>
        <dbReference type="ARBA" id="ARBA00023175"/>
    </source>
</evidence>
<geneLocation type="mitochondrion" evidence="13"/>
<evidence type="ECO:0000259" key="11">
    <source>
        <dbReference type="PROSITE" id="PS51016"/>
    </source>
</evidence>
<dbReference type="InterPro" id="IPR019748">
    <property type="entry name" value="FERM_central"/>
</dbReference>
<sequence length="715" mass="77963">MTDTMDMTVVQPLSMTIMTEGTTTVMGSFATSRRDDGVGDGRQEDRGLEDPVLTSFWDLVPDIVEVYMRGSAGAGAVGTGAVSSPSVARVEALPDDAPDSIAIPLQSMRFDNKPIRTKIRTAEEKRAEIMAKWQNDARYRDLFDSAVIVVVDDADDNANNTASGGSPDDSTSSKGQSCDLSDYVGQAQSTHSLKLKQPMLLSSAHPLASQAYKVFKKIATYMMDRKSSKTPLVQAHELLEVAIRAPEALRDEILVQVMKQTNENPSPESTVRGWRLLSLCLGHFPPSSQLAPYVKSYVASAIQSSSSEVVDIAKYCMSNVAQVVVSGARVHAASNAEIAACERRRPVVVKIWHSSDPRDVLRVAVEPHTTVRATVQAVSVRLGITMPAAFGLSVRRRKGALRQEMAAYEKVLDVVSECLMAGRAKDKDNATVKGKARTPKASSSSADEADLVVAMSGIDVGILFHARLLIASKNASLSDGELHIFFQRCVSDVLAGHYPADEKDLMALAVIQCYAQRICKDAKDSAGASQQGMPETLPRTGSGASAEDQGSDWLFEYLPADIIAMRSRPYLQKRLMTDAVKTMEGKSRRDAEMEYLRYTEKWPTSGGTFFAATRLKNEAKGNEDQPVLLCVTERGLHCCDPGTKAVRQMFPYARIKTMGDVNGNLLSVVAGSDLHEFRMQFLTDQAPMIHDLMQEYISVMASTHSNVIQDVITES</sequence>
<dbReference type="InterPro" id="IPR002404">
    <property type="entry name" value="IRS_PTB"/>
</dbReference>
<evidence type="ECO:0008006" key="16">
    <source>
        <dbReference type="Google" id="ProtNLM"/>
    </source>
</evidence>
<dbReference type="PROSITE" id="PS50057">
    <property type="entry name" value="FERM_3"/>
    <property type="match status" value="1"/>
</dbReference>
<dbReference type="InterPro" id="IPR014352">
    <property type="entry name" value="FERM/acyl-CoA-bd_prot_sf"/>
</dbReference>
<evidence type="ECO:0000256" key="6">
    <source>
        <dbReference type="ARBA" id="ARBA00022840"/>
    </source>
</evidence>
<dbReference type="Pfam" id="PF02174">
    <property type="entry name" value="IRS"/>
    <property type="match status" value="1"/>
</dbReference>
<evidence type="ECO:0000256" key="2">
    <source>
        <dbReference type="ARBA" id="ARBA00008314"/>
    </source>
</evidence>
<protein>
    <recommendedName>
        <fullName evidence="16">MyTH4 domain-containing protein</fullName>
    </recommendedName>
</protein>
<dbReference type="InterPro" id="IPR038185">
    <property type="entry name" value="MyTH4_dom_sf"/>
</dbReference>
<evidence type="ECO:0000256" key="9">
    <source>
        <dbReference type="SAM" id="MobiDB-lite"/>
    </source>
</evidence>
<reference evidence="12 14" key="1">
    <citation type="submission" date="2015-02" db="EMBL/GenBank/DDBJ databases">
        <authorList>
            <person name="Chooi Y.-H."/>
        </authorList>
    </citation>
    <scope>NUCLEOTIDE SEQUENCE [LARGE SCALE GENOMIC DNA]</scope>
    <source>
        <strain evidence="12">E3</strain>
    </source>
</reference>
<comment type="subcellular location">
    <subcellularLocation>
        <location evidence="1">Cytoplasm</location>
    </subcellularLocation>
</comment>
<evidence type="ECO:0000313" key="14">
    <source>
        <dbReference type="Proteomes" id="UP000039324"/>
    </source>
</evidence>
<proteinExistence type="inferred from homology"/>
<feature type="domain" description="FERM" evidence="10">
    <location>
        <begin position="347"/>
        <end position="704"/>
    </location>
</feature>
<dbReference type="Gene3D" id="1.25.40.530">
    <property type="entry name" value="MyTH4 domain"/>
    <property type="match status" value="1"/>
</dbReference>
<dbReference type="STRING" id="37360.A0A0G4J8N9"/>
<evidence type="ECO:0000256" key="5">
    <source>
        <dbReference type="ARBA" id="ARBA00022741"/>
    </source>
</evidence>
<dbReference type="PANTHER" id="PTHR22692">
    <property type="entry name" value="MYOSIN VII, XV"/>
    <property type="match status" value="1"/>
</dbReference>
<dbReference type="EMBL" id="CDSF01000165">
    <property type="protein sequence ID" value="CEP04003.1"/>
    <property type="molecule type" value="Genomic_DNA"/>
</dbReference>
<dbReference type="GO" id="GO:0005524">
    <property type="term" value="F:ATP binding"/>
    <property type="evidence" value="ECO:0007669"/>
    <property type="project" value="UniProtKB-KW"/>
</dbReference>
<dbReference type="InterPro" id="IPR035963">
    <property type="entry name" value="FERM_2"/>
</dbReference>
<keyword evidence="8" id="KW-0009">Actin-binding</keyword>
<keyword evidence="3" id="KW-0963">Cytoplasm</keyword>
<name>A0A0G4J8N9_PLABS</name>
<dbReference type="InterPro" id="IPR011993">
    <property type="entry name" value="PH-like_dom_sf"/>
</dbReference>
<dbReference type="InterPro" id="IPR019749">
    <property type="entry name" value="Band_41_domain"/>
</dbReference>
<keyword evidence="14" id="KW-1185">Reference proteome</keyword>
<dbReference type="SMART" id="SM00139">
    <property type="entry name" value="MyTH4"/>
    <property type="match status" value="1"/>
</dbReference>
<dbReference type="SMART" id="SM00295">
    <property type="entry name" value="B41"/>
    <property type="match status" value="1"/>
</dbReference>
<evidence type="ECO:0000313" key="13">
    <source>
        <dbReference type="EMBL" id="SPR00273.1"/>
    </source>
</evidence>
<dbReference type="GO" id="GO:0003779">
    <property type="term" value="F:actin binding"/>
    <property type="evidence" value="ECO:0007669"/>
    <property type="project" value="UniProtKB-KW"/>
</dbReference>
<dbReference type="Pfam" id="PF00784">
    <property type="entry name" value="MyTH4"/>
    <property type="match status" value="1"/>
</dbReference>
<evidence type="ECO:0000313" key="12">
    <source>
        <dbReference type="EMBL" id="CEP04003.1"/>
    </source>
</evidence>
<dbReference type="GO" id="GO:0005856">
    <property type="term" value="C:cytoskeleton"/>
    <property type="evidence" value="ECO:0007669"/>
    <property type="project" value="InterPro"/>
</dbReference>